<accession>A0A8S9HT64</accession>
<dbReference type="AlphaFoldDB" id="A0A8S9HT64"/>
<evidence type="ECO:0000313" key="1">
    <source>
        <dbReference type="EMBL" id="KAF2560684.1"/>
    </source>
</evidence>
<reference evidence="1" key="1">
    <citation type="submission" date="2019-12" db="EMBL/GenBank/DDBJ databases">
        <title>Genome sequencing and annotation of Brassica cretica.</title>
        <authorList>
            <person name="Studholme D.J."/>
            <person name="Sarris P.F."/>
        </authorList>
    </citation>
    <scope>NUCLEOTIDE SEQUENCE</scope>
    <source>
        <strain evidence="1">PFS-102/07</strain>
        <tissue evidence="1">Leaf</tissue>
    </source>
</reference>
<organism evidence="1">
    <name type="scientific">Brassica cretica</name>
    <name type="common">Mustard</name>
    <dbReference type="NCBI Taxonomy" id="69181"/>
    <lineage>
        <taxon>Eukaryota</taxon>
        <taxon>Viridiplantae</taxon>
        <taxon>Streptophyta</taxon>
        <taxon>Embryophyta</taxon>
        <taxon>Tracheophyta</taxon>
        <taxon>Spermatophyta</taxon>
        <taxon>Magnoliopsida</taxon>
        <taxon>eudicotyledons</taxon>
        <taxon>Gunneridae</taxon>
        <taxon>Pentapetalae</taxon>
        <taxon>rosids</taxon>
        <taxon>malvids</taxon>
        <taxon>Brassicales</taxon>
        <taxon>Brassicaceae</taxon>
        <taxon>Brassiceae</taxon>
        <taxon>Brassica</taxon>
    </lineage>
</organism>
<gene>
    <name evidence="1" type="ORF">F2Q70_00014348</name>
</gene>
<name>A0A8S9HT64_BRACR</name>
<dbReference type="EMBL" id="QGKY02001250">
    <property type="protein sequence ID" value="KAF2560684.1"/>
    <property type="molecule type" value="Genomic_DNA"/>
</dbReference>
<protein>
    <submittedName>
        <fullName evidence="1">Uncharacterized protein</fullName>
    </submittedName>
</protein>
<sequence>MEMIATNATALKNRRIGAKFRLFRNGKRRIRATPSLYRSCFVSLSFGRGCNETKENLVSWSLRLALRRSSLSQTPATPSAHLLRRLSGFVLTLAPSRLSHPSFSVGPSSLSDPRLSCSVVSRVLSSLSMTPSSLSMTLSYVSLRLLSQAVVTVDDFVVCLTPSSRSVHLLC</sequence>
<comment type="caution">
    <text evidence="1">The sequence shown here is derived from an EMBL/GenBank/DDBJ whole genome shotgun (WGS) entry which is preliminary data.</text>
</comment>
<proteinExistence type="predicted"/>